<dbReference type="EMBL" id="CAJVQC010016619">
    <property type="protein sequence ID" value="CAG8678029.1"/>
    <property type="molecule type" value="Genomic_DNA"/>
</dbReference>
<organism evidence="1 2">
    <name type="scientific">Racocetra persica</name>
    <dbReference type="NCBI Taxonomy" id="160502"/>
    <lineage>
        <taxon>Eukaryota</taxon>
        <taxon>Fungi</taxon>
        <taxon>Fungi incertae sedis</taxon>
        <taxon>Mucoromycota</taxon>
        <taxon>Glomeromycotina</taxon>
        <taxon>Glomeromycetes</taxon>
        <taxon>Diversisporales</taxon>
        <taxon>Gigasporaceae</taxon>
        <taxon>Racocetra</taxon>
    </lineage>
</organism>
<sequence>MSSMSKNQINKDLELTFPYAPQPDIVRANQKDVYYQKILEDQISDVFRLFFGTQTLGEEYCDIMQISETSKQVPSTKHRAILLFWHVVFPYLYTRGITKLRWHSRSPTNKLREFIHTLLAIIPSFLKNNIHALHLAIFYFYGAYYNLSKRAIFIRQLNPGEKRIGYEVLGFLLITQIFVQAYLHERRVKDASAENSSLDNNDEGTDNEIDFTLISTSDLTPQEIAARKCTLCLSQRKNTTATTCGHLFCWSCIIEWCQNK</sequence>
<dbReference type="Proteomes" id="UP000789920">
    <property type="component" value="Unassembled WGS sequence"/>
</dbReference>
<proteinExistence type="predicted"/>
<accession>A0ACA9NUJ3</accession>
<gene>
    <name evidence="1" type="ORF">RPERSI_LOCUS8978</name>
</gene>
<comment type="caution">
    <text evidence="1">The sequence shown here is derived from an EMBL/GenBank/DDBJ whole genome shotgun (WGS) entry which is preliminary data.</text>
</comment>
<name>A0ACA9NUJ3_9GLOM</name>
<protein>
    <submittedName>
        <fullName evidence="1">24897_t:CDS:1</fullName>
    </submittedName>
</protein>
<feature type="non-terminal residue" evidence="1">
    <location>
        <position position="260"/>
    </location>
</feature>
<evidence type="ECO:0000313" key="2">
    <source>
        <dbReference type="Proteomes" id="UP000789920"/>
    </source>
</evidence>
<evidence type="ECO:0000313" key="1">
    <source>
        <dbReference type="EMBL" id="CAG8678029.1"/>
    </source>
</evidence>
<reference evidence="1" key="1">
    <citation type="submission" date="2021-06" db="EMBL/GenBank/DDBJ databases">
        <authorList>
            <person name="Kallberg Y."/>
            <person name="Tangrot J."/>
            <person name="Rosling A."/>
        </authorList>
    </citation>
    <scope>NUCLEOTIDE SEQUENCE</scope>
    <source>
        <strain evidence="1">MA461A</strain>
    </source>
</reference>
<keyword evidence="2" id="KW-1185">Reference proteome</keyword>